<name>A0A3S4PQM0_9MAGN</name>
<dbReference type="Pfam" id="PF00646">
    <property type="entry name" value="F-box"/>
    <property type="match status" value="1"/>
</dbReference>
<dbReference type="InterPro" id="IPR036047">
    <property type="entry name" value="F-box-like_dom_sf"/>
</dbReference>
<evidence type="ECO:0000259" key="2">
    <source>
        <dbReference type="PROSITE" id="PS50181"/>
    </source>
</evidence>
<dbReference type="InterPro" id="IPR055411">
    <property type="entry name" value="LRR_FXL15/At3g58940/PEG3-like"/>
</dbReference>
<dbReference type="Proteomes" id="UP000283530">
    <property type="component" value="Unassembled WGS sequence"/>
</dbReference>
<gene>
    <name evidence="3" type="ORF">CKAN_02285900</name>
</gene>
<protein>
    <submittedName>
        <fullName evidence="3">F-box/LRR-repeat-like protein isoform X1</fullName>
    </submittedName>
</protein>
<dbReference type="PROSITE" id="PS50181">
    <property type="entry name" value="FBOX"/>
    <property type="match status" value="1"/>
</dbReference>
<dbReference type="PANTHER" id="PTHR31900">
    <property type="entry name" value="F-BOX/RNI SUPERFAMILY PROTEIN-RELATED"/>
    <property type="match status" value="1"/>
</dbReference>
<dbReference type="InterPro" id="IPR006566">
    <property type="entry name" value="FBD"/>
</dbReference>
<sequence>MEDFGSESFSEDRISSLPDCLLHHILSLLDTKEAVCTGILSSRWKNLWKSSLILNFHHQHYSSNTNSSNDDDDINEEQEEGDSEIESKEDDNDSENEEGDYKIGNENFFYESENEEEAEEERNFISFVKRSLALHNSPVIQKFRLSFKYSDRRFGFYVNDWILFAIERNVKELSLDFLHSSPHDYEVPSWLFNCHKLVSLKLKECSIQTPKSVSFSSLTTLFISDTEFDECMIQDILVGCPLLEELVLVRCYFEQDYELFICSSSPDPSKMMLKRLTIEKCDNSGLNVEAPKLEIMKISGSLMGKYSFNNLVSLKEAQLDFDSIEKDNNFGFPSLSVAEFHNATVLKLCSVCIQTEEESQMLHGFNEREYWDKLANQFTCLTCTLKTIEITGYIGQETELSDDSGNNIVTKVLQKIDNKIKFVRFLLRNAKVLEKMTIHIDKPHFVEEEEWPELAQKVAQDVEGKIKLSSGIPVELLFM</sequence>
<organism evidence="3 4">
    <name type="scientific">Cinnamomum micranthum f. kanehirae</name>
    <dbReference type="NCBI Taxonomy" id="337451"/>
    <lineage>
        <taxon>Eukaryota</taxon>
        <taxon>Viridiplantae</taxon>
        <taxon>Streptophyta</taxon>
        <taxon>Embryophyta</taxon>
        <taxon>Tracheophyta</taxon>
        <taxon>Spermatophyta</taxon>
        <taxon>Magnoliopsida</taxon>
        <taxon>Magnoliidae</taxon>
        <taxon>Laurales</taxon>
        <taxon>Lauraceae</taxon>
        <taxon>Cinnamomum</taxon>
    </lineage>
</organism>
<dbReference type="EMBL" id="QPKB01000010">
    <property type="protein sequence ID" value="RWR93597.1"/>
    <property type="molecule type" value="Genomic_DNA"/>
</dbReference>
<dbReference type="InterPro" id="IPR001810">
    <property type="entry name" value="F-box_dom"/>
</dbReference>
<dbReference type="CDD" id="cd22160">
    <property type="entry name" value="F-box_AtFBL13-like"/>
    <property type="match status" value="1"/>
</dbReference>
<dbReference type="InterPro" id="IPR050232">
    <property type="entry name" value="FBL13/AtMIF1-like"/>
</dbReference>
<dbReference type="SMART" id="SM00579">
    <property type="entry name" value="FBD"/>
    <property type="match status" value="1"/>
</dbReference>
<keyword evidence="4" id="KW-1185">Reference proteome</keyword>
<comment type="caution">
    <text evidence="3">The sequence shown here is derived from an EMBL/GenBank/DDBJ whole genome shotgun (WGS) entry which is preliminary data.</text>
</comment>
<dbReference type="SUPFAM" id="SSF81383">
    <property type="entry name" value="F-box domain"/>
    <property type="match status" value="1"/>
</dbReference>
<dbReference type="Gene3D" id="3.80.10.10">
    <property type="entry name" value="Ribonuclease Inhibitor"/>
    <property type="match status" value="1"/>
</dbReference>
<dbReference type="PANTHER" id="PTHR31900:SF27">
    <property type="entry name" value="FBD DOMAIN-CONTAINING PROTEIN"/>
    <property type="match status" value="1"/>
</dbReference>
<evidence type="ECO:0000313" key="4">
    <source>
        <dbReference type="Proteomes" id="UP000283530"/>
    </source>
</evidence>
<accession>A0A3S4PQM0</accession>
<evidence type="ECO:0000256" key="1">
    <source>
        <dbReference type="SAM" id="MobiDB-lite"/>
    </source>
</evidence>
<dbReference type="Gene3D" id="1.20.1280.50">
    <property type="match status" value="1"/>
</dbReference>
<dbReference type="AlphaFoldDB" id="A0A3S4PQM0"/>
<dbReference type="SUPFAM" id="SSF52058">
    <property type="entry name" value="L domain-like"/>
    <property type="match status" value="1"/>
</dbReference>
<reference evidence="3 4" key="1">
    <citation type="journal article" date="2019" name="Nat. Plants">
        <title>Stout camphor tree genome fills gaps in understanding of flowering plant genome evolution.</title>
        <authorList>
            <person name="Chaw S.M."/>
            <person name="Liu Y.C."/>
            <person name="Wu Y.W."/>
            <person name="Wang H.Y."/>
            <person name="Lin C.I."/>
            <person name="Wu C.S."/>
            <person name="Ke H.M."/>
            <person name="Chang L.Y."/>
            <person name="Hsu C.Y."/>
            <person name="Yang H.T."/>
            <person name="Sudianto E."/>
            <person name="Hsu M.H."/>
            <person name="Wu K.P."/>
            <person name="Wang L.N."/>
            <person name="Leebens-Mack J.H."/>
            <person name="Tsai I.J."/>
        </authorList>
    </citation>
    <scope>NUCLEOTIDE SEQUENCE [LARGE SCALE GENOMIC DNA]</scope>
    <source>
        <strain evidence="4">cv. Chaw 1501</strain>
        <tissue evidence="3">Young leaves</tissue>
    </source>
</reference>
<feature type="compositionally biased region" description="Acidic residues" evidence="1">
    <location>
        <begin position="69"/>
        <end position="98"/>
    </location>
</feature>
<proteinExistence type="predicted"/>
<evidence type="ECO:0000313" key="3">
    <source>
        <dbReference type="EMBL" id="RWR93597.1"/>
    </source>
</evidence>
<feature type="domain" description="F-box" evidence="2">
    <location>
        <begin position="11"/>
        <end position="64"/>
    </location>
</feature>
<dbReference type="InterPro" id="IPR032675">
    <property type="entry name" value="LRR_dom_sf"/>
</dbReference>
<dbReference type="Pfam" id="PF24758">
    <property type="entry name" value="LRR_At5g56370"/>
    <property type="match status" value="1"/>
</dbReference>
<dbReference type="OrthoDB" id="612216at2759"/>
<feature type="region of interest" description="Disordered" evidence="1">
    <location>
        <begin position="63"/>
        <end position="101"/>
    </location>
</feature>
<dbReference type="Pfam" id="PF08387">
    <property type="entry name" value="FBD"/>
    <property type="match status" value="1"/>
</dbReference>
<dbReference type="InterPro" id="IPR053781">
    <property type="entry name" value="F-box_AtFBL13-like"/>
</dbReference>